<evidence type="ECO:0000313" key="2">
    <source>
        <dbReference type="Proteomes" id="UP000727407"/>
    </source>
</evidence>
<reference evidence="1" key="1">
    <citation type="submission" date="2020-07" db="EMBL/GenBank/DDBJ databases">
        <title>Clarias magur genome sequencing, assembly and annotation.</title>
        <authorList>
            <person name="Kushwaha B."/>
            <person name="Kumar R."/>
            <person name="Das P."/>
            <person name="Joshi C.G."/>
            <person name="Kumar D."/>
            <person name="Nagpure N.S."/>
            <person name="Pandey M."/>
            <person name="Agarwal S."/>
            <person name="Srivastava S."/>
            <person name="Singh M."/>
            <person name="Sahoo L."/>
            <person name="Jayasankar P."/>
            <person name="Meher P.K."/>
            <person name="Koringa P.G."/>
            <person name="Iquebal M.A."/>
            <person name="Das S.P."/>
            <person name="Bit A."/>
            <person name="Patnaik S."/>
            <person name="Patel N."/>
            <person name="Shah T.M."/>
            <person name="Hinsu A."/>
            <person name="Jena J.K."/>
        </authorList>
    </citation>
    <scope>NUCLEOTIDE SEQUENCE</scope>
    <source>
        <strain evidence="1">CIFAMagur01</strain>
        <tissue evidence="1">Testis</tissue>
    </source>
</reference>
<protein>
    <submittedName>
        <fullName evidence="1">Bromodomain and WD repeat-containing protein 3-like isoform X1</fullName>
    </submittedName>
</protein>
<comment type="caution">
    <text evidence="1">The sequence shown here is derived from an EMBL/GenBank/DDBJ whole genome shotgun (WGS) entry which is preliminary data.</text>
</comment>
<gene>
    <name evidence="1" type="ORF">DAT39_004322</name>
</gene>
<dbReference type="EMBL" id="QNUK01000038">
    <property type="protein sequence ID" value="KAF5906071.1"/>
    <property type="molecule type" value="Genomic_DNA"/>
</dbReference>
<sequence>MVFFHTDFVRVRRADPTGASSYADGNPHPPRYQRLVPGMENFTVEHLVPQLVYVITSDGKVMDEVISQLRARILRHAAVS</sequence>
<organism evidence="1 2">
    <name type="scientific">Clarias magur</name>
    <name type="common">Asian catfish</name>
    <name type="synonym">Macropteronotus magur</name>
    <dbReference type="NCBI Taxonomy" id="1594786"/>
    <lineage>
        <taxon>Eukaryota</taxon>
        <taxon>Metazoa</taxon>
        <taxon>Chordata</taxon>
        <taxon>Craniata</taxon>
        <taxon>Vertebrata</taxon>
        <taxon>Euteleostomi</taxon>
        <taxon>Actinopterygii</taxon>
        <taxon>Neopterygii</taxon>
        <taxon>Teleostei</taxon>
        <taxon>Ostariophysi</taxon>
        <taxon>Siluriformes</taxon>
        <taxon>Clariidae</taxon>
        <taxon>Clarias</taxon>
    </lineage>
</organism>
<name>A0A8J4TXU2_CLAMG</name>
<dbReference type="OrthoDB" id="10265743at2759"/>
<dbReference type="AlphaFoldDB" id="A0A8J4TXU2"/>
<evidence type="ECO:0000313" key="1">
    <source>
        <dbReference type="EMBL" id="KAF5906071.1"/>
    </source>
</evidence>
<accession>A0A8J4TXU2</accession>
<proteinExistence type="predicted"/>
<dbReference type="Proteomes" id="UP000727407">
    <property type="component" value="Unassembled WGS sequence"/>
</dbReference>
<keyword evidence="2" id="KW-1185">Reference proteome</keyword>